<evidence type="ECO:0000256" key="6">
    <source>
        <dbReference type="PIRSR" id="PIRSR000699-2"/>
    </source>
</evidence>
<protein>
    <submittedName>
        <fullName evidence="8">Lichenan-specific phosphotransferase enzyme IIA component</fullName>
        <ecNumber evidence="8">2.7.1.-</ecNumber>
    </submittedName>
</protein>
<dbReference type="STRING" id="1423751.FC38_GL000470"/>
<accession>I7LCD7</accession>
<dbReference type="Gene3D" id="1.20.58.80">
    <property type="entry name" value="Phosphotransferase system, lactose/cellobiose-type IIA subunit"/>
    <property type="match status" value="1"/>
</dbReference>
<evidence type="ECO:0000256" key="7">
    <source>
        <dbReference type="PROSITE-ProRule" id="PRU00418"/>
    </source>
</evidence>
<evidence type="ECO:0000256" key="5">
    <source>
        <dbReference type="PIRSR" id="PIRSR000699-1"/>
    </source>
</evidence>
<dbReference type="GO" id="GO:0016740">
    <property type="term" value="F:transferase activity"/>
    <property type="evidence" value="ECO:0007669"/>
    <property type="project" value="UniProtKB-KW"/>
</dbReference>
<proteinExistence type="predicted"/>
<dbReference type="Proteomes" id="UP000051521">
    <property type="component" value="Unassembled WGS sequence"/>
</dbReference>
<reference evidence="8 10" key="1">
    <citation type="submission" date="2012-06" db="EMBL/GenBank/DDBJ databases">
        <title>Draft genome sequence of Lactobacillus gigeriorum CRBIP 24.85T, isolated from chicken crop.</title>
        <authorList>
            <person name="Cousin S."/>
            <person name="Ma L."/>
            <person name="Creno S."/>
            <person name="Clermont D."/>
            <person name="Loux V."/>
            <person name="Bizet C."/>
            <person name="Bouchier C."/>
        </authorList>
    </citation>
    <scope>NUCLEOTIDE SEQUENCE [LARGE SCALE GENOMIC DNA]</scope>
    <source>
        <strain evidence="10">CRBIP 24.85T</strain>
        <strain evidence="8">Type strain: CRBIP 24.85</strain>
    </source>
</reference>
<evidence type="ECO:0000313" key="10">
    <source>
        <dbReference type="Proteomes" id="UP000009326"/>
    </source>
</evidence>
<dbReference type="PROSITE" id="PS51095">
    <property type="entry name" value="PTS_EIIA_TYPE_3"/>
    <property type="match status" value="1"/>
</dbReference>
<dbReference type="GO" id="GO:0046872">
    <property type="term" value="F:metal ion binding"/>
    <property type="evidence" value="ECO:0007669"/>
    <property type="project" value="UniProtKB-KW"/>
</dbReference>
<keyword evidence="4" id="KW-0598">Phosphotransferase system</keyword>
<gene>
    <name evidence="8" type="ORF">BN52_07325</name>
    <name evidence="9" type="ORF">FC38_GL000470</name>
</gene>
<reference evidence="9 11" key="2">
    <citation type="journal article" date="2015" name="Genome Announc.">
        <title>Expanding the biotechnology potential of lactobacilli through comparative genomics of 213 strains and associated genera.</title>
        <authorList>
            <person name="Sun Z."/>
            <person name="Harris H.M."/>
            <person name="McCann A."/>
            <person name="Guo C."/>
            <person name="Argimon S."/>
            <person name="Zhang W."/>
            <person name="Yang X."/>
            <person name="Jeffery I.B."/>
            <person name="Cooney J.C."/>
            <person name="Kagawa T.F."/>
            <person name="Liu W."/>
            <person name="Song Y."/>
            <person name="Salvetti E."/>
            <person name="Wrobel A."/>
            <person name="Rasinkangas P."/>
            <person name="Parkhill J."/>
            <person name="Rea M.C."/>
            <person name="O'Sullivan O."/>
            <person name="Ritari J."/>
            <person name="Douillard F.P."/>
            <person name="Paul Ross R."/>
            <person name="Yang R."/>
            <person name="Briner A.E."/>
            <person name="Felis G.E."/>
            <person name="de Vos W.M."/>
            <person name="Barrangou R."/>
            <person name="Klaenhammer T.R."/>
            <person name="Caufield P.W."/>
            <person name="Cui Y."/>
            <person name="Zhang H."/>
            <person name="O'Toole P.W."/>
        </authorList>
    </citation>
    <scope>NUCLEOTIDE SEQUENCE [LARGE SCALE GENOMIC DNA]</scope>
    <source>
        <strain evidence="9 11">DSM 23908</strain>
    </source>
</reference>
<evidence type="ECO:0000313" key="11">
    <source>
        <dbReference type="Proteomes" id="UP000051521"/>
    </source>
</evidence>
<keyword evidence="6" id="KW-0460">Magnesium</keyword>
<dbReference type="Proteomes" id="UP000009326">
    <property type="component" value="Unassembled WGS sequence"/>
</dbReference>
<keyword evidence="2" id="KW-0762">Sugar transport</keyword>
<feature type="modified residue" description="Phosphohistidine; by HPr" evidence="7">
    <location>
        <position position="76"/>
    </location>
</feature>
<keyword evidence="3 8" id="KW-0808">Transferase</keyword>
<dbReference type="RefSeq" id="WP_008472327.1">
    <property type="nucleotide sequence ID" value="NZ_AYZO01000015.1"/>
</dbReference>
<dbReference type="Pfam" id="PF02255">
    <property type="entry name" value="PTS_IIA"/>
    <property type="match status" value="1"/>
</dbReference>
<dbReference type="PANTHER" id="PTHR34382">
    <property type="entry name" value="PTS SYSTEM N,N'-DIACETYLCHITOBIOSE-SPECIFIC EIIA COMPONENT"/>
    <property type="match status" value="1"/>
</dbReference>
<evidence type="ECO:0000256" key="4">
    <source>
        <dbReference type="ARBA" id="ARBA00022683"/>
    </source>
</evidence>
<dbReference type="AlphaFoldDB" id="I7LCD7"/>
<dbReference type="PANTHER" id="PTHR34382:SF7">
    <property type="entry name" value="PTS SYSTEM N,N'-DIACETYLCHITOBIOSE-SPECIFIC EIIA COMPONENT"/>
    <property type="match status" value="1"/>
</dbReference>
<comment type="cofactor">
    <cofactor evidence="6">
        <name>Mg(2+)</name>
        <dbReference type="ChEBI" id="CHEBI:18420"/>
    </cofactor>
    <text evidence="6">Binds 1 Mg(2+) ion per trimer.</text>
</comment>
<evidence type="ECO:0000256" key="2">
    <source>
        <dbReference type="ARBA" id="ARBA00022597"/>
    </source>
</evidence>
<dbReference type="EC" id="2.7.1.-" evidence="8"/>
<dbReference type="GO" id="GO:0009401">
    <property type="term" value="P:phosphoenolpyruvate-dependent sugar phosphotransferase system"/>
    <property type="evidence" value="ECO:0007669"/>
    <property type="project" value="UniProtKB-KW"/>
</dbReference>
<dbReference type="SUPFAM" id="SSF46973">
    <property type="entry name" value="Enzyme IIa from lactose specific PTS, IIa-lac"/>
    <property type="match status" value="1"/>
</dbReference>
<keyword evidence="1" id="KW-0813">Transport</keyword>
<feature type="active site" description="Tele-phosphohistidine intermediate" evidence="5">
    <location>
        <position position="76"/>
    </location>
</feature>
<evidence type="ECO:0000256" key="1">
    <source>
        <dbReference type="ARBA" id="ARBA00022448"/>
    </source>
</evidence>
<dbReference type="EMBL" id="AYZO01000015">
    <property type="protein sequence ID" value="KRN11946.1"/>
    <property type="molecule type" value="Genomic_DNA"/>
</dbReference>
<dbReference type="InterPro" id="IPR036542">
    <property type="entry name" value="PTS_IIA_lac/cel_sf"/>
</dbReference>
<organism evidence="8 10">
    <name type="scientific">Lactobacillus gigeriorum DSM 23908 = CRBIP 24.85</name>
    <dbReference type="NCBI Taxonomy" id="1423751"/>
    <lineage>
        <taxon>Bacteria</taxon>
        <taxon>Bacillati</taxon>
        <taxon>Bacillota</taxon>
        <taxon>Bacilli</taxon>
        <taxon>Lactobacillales</taxon>
        <taxon>Lactobacillaceae</taxon>
        <taxon>Lactobacillus</taxon>
    </lineage>
</organism>
<dbReference type="PATRIC" id="fig|1423751.3.peg.493"/>
<dbReference type="OrthoDB" id="350602at2"/>
<comment type="caution">
    <text evidence="8">The sequence shown here is derived from an EMBL/GenBank/DDBJ whole genome shotgun (WGS) entry which is preliminary data.</text>
</comment>
<name>I7LCD7_9LACO</name>
<evidence type="ECO:0000313" key="8">
    <source>
        <dbReference type="EMBL" id="CCI86401.1"/>
    </source>
</evidence>
<evidence type="ECO:0000313" key="9">
    <source>
        <dbReference type="EMBL" id="KRN11946.1"/>
    </source>
</evidence>
<dbReference type="PIRSF" id="PIRSF000699">
    <property type="entry name" value="PTS_IILac_III"/>
    <property type="match status" value="1"/>
</dbReference>
<feature type="binding site" evidence="6">
    <location>
        <position position="79"/>
    </location>
    <ligand>
        <name>Mg(2+)</name>
        <dbReference type="ChEBI" id="CHEBI:18420"/>
        <note>ligand shared between all trimeric partners</note>
    </ligand>
</feature>
<dbReference type="InterPro" id="IPR003188">
    <property type="entry name" value="PTS_IIA_lac/cel"/>
</dbReference>
<sequence>MEELEKKIFDIISSAGQARSLFMLNIQDSESGKFDEIEKRYEEAKECLKDAEKAHFEIITNEAKEKSSKLSLLLVHAEDQMMAAELLQDLSMSIVRLNKKVRN</sequence>
<dbReference type="EMBL" id="CAKC01000017">
    <property type="protein sequence ID" value="CCI86401.1"/>
    <property type="molecule type" value="Genomic_DNA"/>
</dbReference>
<keyword evidence="6" id="KW-0479">Metal-binding</keyword>
<keyword evidence="11" id="KW-1185">Reference proteome</keyword>
<evidence type="ECO:0000256" key="3">
    <source>
        <dbReference type="ARBA" id="ARBA00022679"/>
    </source>
</evidence>